<feature type="compositionally biased region" description="Low complexity" evidence="1">
    <location>
        <begin position="1"/>
        <end position="15"/>
    </location>
</feature>
<sequence>MRSLGTSSSSASCSSVVLPGEQDFPPGSFFTWGYLRDAPPREAVSVNFVHQRLLQQRRVAGGTGFPSRLLLHLGLLKRRAPRGRRSL</sequence>
<gene>
    <name evidence="2" type="ORF">NDU88_003353</name>
</gene>
<dbReference type="EMBL" id="JANPWB010000015">
    <property type="protein sequence ID" value="KAJ1090218.1"/>
    <property type="molecule type" value="Genomic_DNA"/>
</dbReference>
<keyword evidence="3" id="KW-1185">Reference proteome</keyword>
<feature type="region of interest" description="Disordered" evidence="1">
    <location>
        <begin position="1"/>
        <end position="23"/>
    </location>
</feature>
<protein>
    <submittedName>
        <fullName evidence="2">Uncharacterized protein</fullName>
    </submittedName>
</protein>
<name>A0AAV7LGQ3_PLEWA</name>
<dbReference type="Proteomes" id="UP001066276">
    <property type="component" value="Chromosome 11"/>
</dbReference>
<evidence type="ECO:0000313" key="2">
    <source>
        <dbReference type="EMBL" id="KAJ1090218.1"/>
    </source>
</evidence>
<organism evidence="2 3">
    <name type="scientific">Pleurodeles waltl</name>
    <name type="common">Iberian ribbed newt</name>
    <dbReference type="NCBI Taxonomy" id="8319"/>
    <lineage>
        <taxon>Eukaryota</taxon>
        <taxon>Metazoa</taxon>
        <taxon>Chordata</taxon>
        <taxon>Craniata</taxon>
        <taxon>Vertebrata</taxon>
        <taxon>Euteleostomi</taxon>
        <taxon>Amphibia</taxon>
        <taxon>Batrachia</taxon>
        <taxon>Caudata</taxon>
        <taxon>Salamandroidea</taxon>
        <taxon>Salamandridae</taxon>
        <taxon>Pleurodelinae</taxon>
        <taxon>Pleurodeles</taxon>
    </lineage>
</organism>
<proteinExistence type="predicted"/>
<accession>A0AAV7LGQ3</accession>
<dbReference type="AlphaFoldDB" id="A0AAV7LGQ3"/>
<comment type="caution">
    <text evidence="2">The sequence shown here is derived from an EMBL/GenBank/DDBJ whole genome shotgun (WGS) entry which is preliminary data.</text>
</comment>
<evidence type="ECO:0000256" key="1">
    <source>
        <dbReference type="SAM" id="MobiDB-lite"/>
    </source>
</evidence>
<evidence type="ECO:0000313" key="3">
    <source>
        <dbReference type="Proteomes" id="UP001066276"/>
    </source>
</evidence>
<reference evidence="2" key="1">
    <citation type="journal article" date="2022" name="bioRxiv">
        <title>Sequencing and chromosome-scale assembly of the giantPleurodeles waltlgenome.</title>
        <authorList>
            <person name="Brown T."/>
            <person name="Elewa A."/>
            <person name="Iarovenko S."/>
            <person name="Subramanian E."/>
            <person name="Araus A.J."/>
            <person name="Petzold A."/>
            <person name="Susuki M."/>
            <person name="Suzuki K.-i.T."/>
            <person name="Hayashi T."/>
            <person name="Toyoda A."/>
            <person name="Oliveira C."/>
            <person name="Osipova E."/>
            <person name="Leigh N.D."/>
            <person name="Simon A."/>
            <person name="Yun M.H."/>
        </authorList>
    </citation>
    <scope>NUCLEOTIDE SEQUENCE</scope>
    <source>
        <strain evidence="2">20211129_DDA</strain>
        <tissue evidence="2">Liver</tissue>
    </source>
</reference>